<feature type="region of interest" description="Disordered" evidence="1">
    <location>
        <begin position="1"/>
        <end position="21"/>
    </location>
</feature>
<evidence type="ECO:0000313" key="2">
    <source>
        <dbReference type="EMBL" id="MBB3662486.1"/>
    </source>
</evidence>
<dbReference type="AlphaFoldDB" id="A0A839XR99"/>
<accession>A0A839XR99</accession>
<comment type="caution">
    <text evidence="2">The sequence shown here is derived from an EMBL/GenBank/DDBJ whole genome shotgun (WGS) entry which is preliminary data.</text>
</comment>
<evidence type="ECO:0000313" key="3">
    <source>
        <dbReference type="Proteomes" id="UP000564573"/>
    </source>
</evidence>
<dbReference type="Pfam" id="PF04978">
    <property type="entry name" value="MST"/>
    <property type="match status" value="1"/>
</dbReference>
<dbReference type="InterPro" id="IPR034660">
    <property type="entry name" value="DinB/YfiT-like"/>
</dbReference>
<reference evidence="2 3" key="1">
    <citation type="submission" date="2020-08" db="EMBL/GenBank/DDBJ databases">
        <title>Sequencing the genomes of 1000 actinobacteria strains.</title>
        <authorList>
            <person name="Klenk H.-P."/>
        </authorList>
    </citation>
    <scope>NUCLEOTIDE SEQUENCE [LARGE SCALE GENOMIC DNA]</scope>
    <source>
        <strain evidence="2 3">DSM 45267</strain>
    </source>
</reference>
<organism evidence="2 3">
    <name type="scientific">Prauserella sediminis</name>
    <dbReference type="NCBI Taxonomy" id="577680"/>
    <lineage>
        <taxon>Bacteria</taxon>
        <taxon>Bacillati</taxon>
        <taxon>Actinomycetota</taxon>
        <taxon>Actinomycetes</taxon>
        <taxon>Pseudonocardiales</taxon>
        <taxon>Pseudonocardiaceae</taxon>
        <taxon>Prauserella</taxon>
        <taxon>Prauserella salsuginis group</taxon>
    </lineage>
</organism>
<protein>
    <submittedName>
        <fullName evidence="2">Putative damage-inducible protein DinB</fullName>
    </submittedName>
</protein>
<dbReference type="Proteomes" id="UP000564573">
    <property type="component" value="Unassembled WGS sequence"/>
</dbReference>
<dbReference type="Gene3D" id="1.20.120.450">
    <property type="entry name" value="dinb family like domain"/>
    <property type="match status" value="1"/>
</dbReference>
<proteinExistence type="predicted"/>
<dbReference type="RefSeq" id="WP_228725977.1">
    <property type="nucleotide sequence ID" value="NZ_JACIBS010000001.1"/>
</dbReference>
<sequence length="177" mass="19816">MATEDMPGGSTPVERQRPPMTADEATTLEAWLDFYRDTLALKCEGLDEQQLRTASAPPSELTLLGLVQHMTEVERSWFRRTLTGENVSSVYPTTGGQHSAGFTLLDEVSAEQAMTTWRDEIAVAKRNCANHVPDSTTTLHDQEVSLRWIYTHMIAEYARHDGHADLLRERIDGETGV</sequence>
<dbReference type="EMBL" id="JACIBS010000001">
    <property type="protein sequence ID" value="MBB3662486.1"/>
    <property type="molecule type" value="Genomic_DNA"/>
</dbReference>
<dbReference type="SUPFAM" id="SSF109854">
    <property type="entry name" value="DinB/YfiT-like putative metalloenzymes"/>
    <property type="match status" value="1"/>
</dbReference>
<name>A0A839XR99_9PSEU</name>
<gene>
    <name evidence="2" type="ORF">FB384_001390</name>
</gene>
<keyword evidence="3" id="KW-1185">Reference proteome</keyword>
<evidence type="ECO:0000256" key="1">
    <source>
        <dbReference type="SAM" id="MobiDB-lite"/>
    </source>
</evidence>
<dbReference type="InterPro" id="IPR007061">
    <property type="entry name" value="MST-like"/>
</dbReference>